<comment type="caution">
    <text evidence="2">The sequence shown here is derived from an EMBL/GenBank/DDBJ whole genome shotgun (WGS) entry which is preliminary data.</text>
</comment>
<dbReference type="OrthoDB" id="8300020at2759"/>
<reference evidence="2 3" key="1">
    <citation type="submission" date="2015-04" db="EMBL/GenBank/DDBJ databases">
        <title>Lasius niger genome sequencing.</title>
        <authorList>
            <person name="Konorov E.A."/>
            <person name="Nikitin M.A."/>
            <person name="Kirill M.V."/>
            <person name="Chang P."/>
        </authorList>
    </citation>
    <scope>NUCLEOTIDE SEQUENCE [LARGE SCALE GENOMIC DNA]</scope>
    <source>
        <tissue evidence="2">Whole</tissue>
    </source>
</reference>
<evidence type="ECO:0008006" key="4">
    <source>
        <dbReference type="Google" id="ProtNLM"/>
    </source>
</evidence>
<dbReference type="InterPro" id="IPR007481">
    <property type="entry name" value="SspB"/>
</dbReference>
<accession>A0A0J7KT80</accession>
<dbReference type="AlphaFoldDB" id="A0A0J7KT80"/>
<sequence>MSGNDHNGGDDGIPVDFGQLLNQSLLPYPKWLEEAQREVMVKALEYVAEEGLLGEHHFFISYRTDYPGTILPDWLRARYPENITIVLQRQFGELKISREAGKEHFSVLLSFNGQPTRLTVPFKAIAVFSDPAVPLELQFSVPIAASEYDDDDASGMSNASAETLKAETAEIVQLDRFRKNKNPPPPTTPPSGGASA</sequence>
<evidence type="ECO:0000313" key="2">
    <source>
        <dbReference type="EMBL" id="KMQ93538.1"/>
    </source>
</evidence>
<dbReference type="EMBL" id="LBMM01003434">
    <property type="protein sequence ID" value="KMQ93538.1"/>
    <property type="molecule type" value="Genomic_DNA"/>
</dbReference>
<evidence type="ECO:0000313" key="3">
    <source>
        <dbReference type="Proteomes" id="UP000036403"/>
    </source>
</evidence>
<protein>
    <recommendedName>
        <fullName evidence="4">Stringent starvation protein B</fullName>
    </recommendedName>
</protein>
<gene>
    <name evidence="2" type="ORF">RF55_6350</name>
</gene>
<dbReference type="InterPro" id="IPR036760">
    <property type="entry name" value="SspB-like_sf"/>
</dbReference>
<name>A0A0J7KT80_LASNI</name>
<dbReference type="STRING" id="67767.A0A0J7KT80"/>
<dbReference type="Proteomes" id="UP000036403">
    <property type="component" value="Unassembled WGS sequence"/>
</dbReference>
<dbReference type="Pfam" id="PF04386">
    <property type="entry name" value="SspB"/>
    <property type="match status" value="1"/>
</dbReference>
<dbReference type="Gene3D" id="2.30.30.220">
    <property type="entry name" value="SspB-like"/>
    <property type="match status" value="1"/>
</dbReference>
<dbReference type="PaxDb" id="67767-A0A0J7KT80"/>
<proteinExistence type="predicted"/>
<organism evidence="2 3">
    <name type="scientific">Lasius niger</name>
    <name type="common">Black garden ant</name>
    <dbReference type="NCBI Taxonomy" id="67767"/>
    <lineage>
        <taxon>Eukaryota</taxon>
        <taxon>Metazoa</taxon>
        <taxon>Ecdysozoa</taxon>
        <taxon>Arthropoda</taxon>
        <taxon>Hexapoda</taxon>
        <taxon>Insecta</taxon>
        <taxon>Pterygota</taxon>
        <taxon>Neoptera</taxon>
        <taxon>Endopterygota</taxon>
        <taxon>Hymenoptera</taxon>
        <taxon>Apocrita</taxon>
        <taxon>Aculeata</taxon>
        <taxon>Formicoidea</taxon>
        <taxon>Formicidae</taxon>
        <taxon>Formicinae</taxon>
        <taxon>Lasius</taxon>
        <taxon>Lasius</taxon>
    </lineage>
</organism>
<evidence type="ECO:0000256" key="1">
    <source>
        <dbReference type="SAM" id="MobiDB-lite"/>
    </source>
</evidence>
<feature type="region of interest" description="Disordered" evidence="1">
    <location>
        <begin position="174"/>
        <end position="196"/>
    </location>
</feature>
<dbReference type="SUPFAM" id="SSF101738">
    <property type="entry name" value="SspB-like"/>
    <property type="match status" value="1"/>
</dbReference>
<keyword evidence="3" id="KW-1185">Reference proteome</keyword>